<sequence length="166" mass="18994">MLAKPNPPVLRPHRPGDIGHIISRHAIVYFEDYGWDERFEAMVARIMADFVDQYNPKIERSWIAERDGVFLGCVFLVSDKDMPKTARIRALLVEHTARGLGLGRRLVQNCIDFAREAGYQDLVLYTNSILTPARQIYKAFGFRLVKEEDSLIFAPGTQAETWKLAL</sequence>
<dbReference type="InterPro" id="IPR050769">
    <property type="entry name" value="NAT_camello-type"/>
</dbReference>
<dbReference type="KEGG" id="ptkz:JDV02_008331"/>
<dbReference type="EMBL" id="CP086361">
    <property type="protein sequence ID" value="UNI22442.1"/>
    <property type="molecule type" value="Genomic_DNA"/>
</dbReference>
<dbReference type="Proteomes" id="UP000829364">
    <property type="component" value="Chromosome 8"/>
</dbReference>
<dbReference type="InterPro" id="IPR016181">
    <property type="entry name" value="Acyl_CoA_acyltransferase"/>
</dbReference>
<proteinExistence type="predicted"/>
<keyword evidence="4" id="KW-1185">Reference proteome</keyword>
<dbReference type="OrthoDB" id="41532at2759"/>
<dbReference type="Pfam" id="PF00583">
    <property type="entry name" value="Acetyltransf_1"/>
    <property type="match status" value="1"/>
</dbReference>
<protein>
    <recommendedName>
        <fullName evidence="2">N-acetyltransferase domain-containing protein</fullName>
    </recommendedName>
</protein>
<evidence type="ECO:0000313" key="3">
    <source>
        <dbReference type="EMBL" id="UNI22442.1"/>
    </source>
</evidence>
<dbReference type="RefSeq" id="XP_047845923.1">
    <property type="nucleotide sequence ID" value="XM_047989918.1"/>
</dbReference>
<name>A0A9Q8VF37_9HYPO</name>
<keyword evidence="1" id="KW-0808">Transferase</keyword>
<reference evidence="3" key="1">
    <citation type="submission" date="2021-11" db="EMBL/GenBank/DDBJ databases">
        <title>Purpureocillium_takamizusanense_genome.</title>
        <authorList>
            <person name="Nguyen N.-H."/>
        </authorList>
    </citation>
    <scope>NUCLEOTIDE SEQUENCE</scope>
    <source>
        <strain evidence="3">PT3</strain>
    </source>
</reference>
<dbReference type="PANTHER" id="PTHR13947">
    <property type="entry name" value="GNAT FAMILY N-ACETYLTRANSFERASE"/>
    <property type="match status" value="1"/>
</dbReference>
<dbReference type="PROSITE" id="PS51186">
    <property type="entry name" value="GNAT"/>
    <property type="match status" value="1"/>
</dbReference>
<organism evidence="3 4">
    <name type="scientific">Purpureocillium takamizusanense</name>
    <dbReference type="NCBI Taxonomy" id="2060973"/>
    <lineage>
        <taxon>Eukaryota</taxon>
        <taxon>Fungi</taxon>
        <taxon>Dikarya</taxon>
        <taxon>Ascomycota</taxon>
        <taxon>Pezizomycotina</taxon>
        <taxon>Sordariomycetes</taxon>
        <taxon>Hypocreomycetidae</taxon>
        <taxon>Hypocreales</taxon>
        <taxon>Ophiocordycipitaceae</taxon>
        <taxon>Purpureocillium</taxon>
    </lineage>
</organism>
<dbReference type="AlphaFoldDB" id="A0A9Q8VF37"/>
<dbReference type="GO" id="GO:0008080">
    <property type="term" value="F:N-acetyltransferase activity"/>
    <property type="evidence" value="ECO:0007669"/>
    <property type="project" value="InterPro"/>
</dbReference>
<dbReference type="SUPFAM" id="SSF55729">
    <property type="entry name" value="Acyl-CoA N-acyltransferases (Nat)"/>
    <property type="match status" value="1"/>
</dbReference>
<feature type="domain" description="N-acetyltransferase" evidence="2">
    <location>
        <begin position="8"/>
        <end position="166"/>
    </location>
</feature>
<dbReference type="GeneID" id="72070279"/>
<gene>
    <name evidence="3" type="ORF">JDV02_008331</name>
</gene>
<dbReference type="CDD" id="cd04301">
    <property type="entry name" value="NAT_SF"/>
    <property type="match status" value="1"/>
</dbReference>
<accession>A0A9Q8VF37</accession>
<dbReference type="InterPro" id="IPR000182">
    <property type="entry name" value="GNAT_dom"/>
</dbReference>
<dbReference type="PANTHER" id="PTHR13947:SF37">
    <property type="entry name" value="LD18367P"/>
    <property type="match status" value="1"/>
</dbReference>
<evidence type="ECO:0000256" key="1">
    <source>
        <dbReference type="ARBA" id="ARBA00022679"/>
    </source>
</evidence>
<evidence type="ECO:0000259" key="2">
    <source>
        <dbReference type="PROSITE" id="PS51186"/>
    </source>
</evidence>
<dbReference type="Gene3D" id="3.40.630.30">
    <property type="match status" value="1"/>
</dbReference>
<evidence type="ECO:0000313" key="4">
    <source>
        <dbReference type="Proteomes" id="UP000829364"/>
    </source>
</evidence>